<evidence type="ECO:0008006" key="2">
    <source>
        <dbReference type="Google" id="ProtNLM"/>
    </source>
</evidence>
<reference evidence="1" key="1">
    <citation type="journal article" date="2020" name="Nature">
        <title>Giant virus diversity and host interactions through global metagenomics.</title>
        <authorList>
            <person name="Schulz F."/>
            <person name="Roux S."/>
            <person name="Paez-Espino D."/>
            <person name="Jungbluth S."/>
            <person name="Walsh D.A."/>
            <person name="Denef V.J."/>
            <person name="McMahon K.D."/>
            <person name="Konstantinidis K.T."/>
            <person name="Eloe-Fadrosh E.A."/>
            <person name="Kyrpides N.C."/>
            <person name="Woyke T."/>
        </authorList>
    </citation>
    <scope>NUCLEOTIDE SEQUENCE</scope>
    <source>
        <strain evidence="1">GVMAG-M-3300023184-120</strain>
    </source>
</reference>
<accession>A0A6C0HIS0</accession>
<dbReference type="GO" id="GO:0016757">
    <property type="term" value="F:glycosyltransferase activity"/>
    <property type="evidence" value="ECO:0007669"/>
    <property type="project" value="InterPro"/>
</dbReference>
<dbReference type="InterPro" id="IPR002495">
    <property type="entry name" value="Glyco_trans_8"/>
</dbReference>
<dbReference type="SUPFAM" id="SSF53448">
    <property type="entry name" value="Nucleotide-diphospho-sugar transferases"/>
    <property type="match status" value="1"/>
</dbReference>
<evidence type="ECO:0000313" key="1">
    <source>
        <dbReference type="EMBL" id="QHT80260.1"/>
    </source>
</evidence>
<dbReference type="InterPro" id="IPR029044">
    <property type="entry name" value="Nucleotide-diphossugar_trans"/>
</dbReference>
<dbReference type="AlphaFoldDB" id="A0A6C0HIS0"/>
<dbReference type="Gene3D" id="3.90.550.10">
    <property type="entry name" value="Spore Coat Polysaccharide Biosynthesis Protein SpsA, Chain A"/>
    <property type="match status" value="1"/>
</dbReference>
<organism evidence="1">
    <name type="scientific">viral metagenome</name>
    <dbReference type="NCBI Taxonomy" id="1070528"/>
    <lineage>
        <taxon>unclassified sequences</taxon>
        <taxon>metagenomes</taxon>
        <taxon>organismal metagenomes</taxon>
    </lineage>
</organism>
<dbReference type="EMBL" id="MN739966">
    <property type="protein sequence ID" value="QHT80260.1"/>
    <property type="molecule type" value="Genomic_DNA"/>
</dbReference>
<proteinExistence type="predicted"/>
<name>A0A6C0HIS0_9ZZZZ</name>
<dbReference type="Pfam" id="PF01501">
    <property type="entry name" value="Glyco_transf_8"/>
    <property type="match status" value="1"/>
</dbReference>
<sequence length="252" mass="30120">MDTCVVLLCNKAYFVRFVKTCELLIKYGKYKGPICLVIGDDLLNDPLLKHELILKNNITIKHFPDIVFPAEVTKALENISNPNIDKRNITKSFQWHKLYLFHSWFKQYRYIFYMDCGITVLGDIAPILNEKTENKLLAHSDAYPSYEWKLRGQFDASHLEFFTDLESKFNLDRDYFQTTVMLFDTNIIKESTWDELYKLAVAYPISRTNEQAIMCLYFSEEWQQMKIRNDETYLYDYMSRNPSNKYIMLKWF</sequence>
<protein>
    <recommendedName>
        <fullName evidence="2">Glycosyl transferase</fullName>
    </recommendedName>
</protein>